<gene>
    <name evidence="1" type="ORF">B0H17DRAFT_1155183</name>
</gene>
<reference evidence="1" key="1">
    <citation type="submission" date="2023-03" db="EMBL/GenBank/DDBJ databases">
        <title>Massive genome expansion in bonnet fungi (Mycena s.s.) driven by repeated elements and novel gene families across ecological guilds.</title>
        <authorList>
            <consortium name="Lawrence Berkeley National Laboratory"/>
            <person name="Harder C.B."/>
            <person name="Miyauchi S."/>
            <person name="Viragh M."/>
            <person name="Kuo A."/>
            <person name="Thoen E."/>
            <person name="Andreopoulos B."/>
            <person name="Lu D."/>
            <person name="Skrede I."/>
            <person name="Drula E."/>
            <person name="Henrissat B."/>
            <person name="Morin E."/>
            <person name="Kohler A."/>
            <person name="Barry K."/>
            <person name="LaButti K."/>
            <person name="Morin E."/>
            <person name="Salamov A."/>
            <person name="Lipzen A."/>
            <person name="Mereny Z."/>
            <person name="Hegedus B."/>
            <person name="Baldrian P."/>
            <person name="Stursova M."/>
            <person name="Weitz H."/>
            <person name="Taylor A."/>
            <person name="Grigoriev I.V."/>
            <person name="Nagy L.G."/>
            <person name="Martin F."/>
            <person name="Kauserud H."/>
        </authorList>
    </citation>
    <scope>NUCLEOTIDE SEQUENCE</scope>
    <source>
        <strain evidence="1">CBHHK067</strain>
    </source>
</reference>
<accession>A0AAD7AWI4</accession>
<name>A0AAD7AWI4_MYCRO</name>
<evidence type="ECO:0000313" key="2">
    <source>
        <dbReference type="Proteomes" id="UP001221757"/>
    </source>
</evidence>
<proteinExistence type="predicted"/>
<keyword evidence="2" id="KW-1185">Reference proteome</keyword>
<sequence>MVQAPVERAPAKPTAQLQTVPRLNLSIDANDTCMVPARRVKKNQDLRHSRFKPESNGRFPLRNPFKTRVAQARTVPRLNRPKHEYPSYVGGWMEGSVVIRGH</sequence>
<dbReference type="EMBL" id="JARKIE010001494">
    <property type="protein sequence ID" value="KAJ7601721.1"/>
    <property type="molecule type" value="Genomic_DNA"/>
</dbReference>
<evidence type="ECO:0000313" key="1">
    <source>
        <dbReference type="EMBL" id="KAJ7601721.1"/>
    </source>
</evidence>
<dbReference type="Proteomes" id="UP001221757">
    <property type="component" value="Unassembled WGS sequence"/>
</dbReference>
<protein>
    <submittedName>
        <fullName evidence="1">Uncharacterized protein</fullName>
    </submittedName>
</protein>
<organism evidence="1 2">
    <name type="scientific">Mycena rosella</name>
    <name type="common">Pink bonnet</name>
    <name type="synonym">Agaricus rosellus</name>
    <dbReference type="NCBI Taxonomy" id="1033263"/>
    <lineage>
        <taxon>Eukaryota</taxon>
        <taxon>Fungi</taxon>
        <taxon>Dikarya</taxon>
        <taxon>Basidiomycota</taxon>
        <taxon>Agaricomycotina</taxon>
        <taxon>Agaricomycetes</taxon>
        <taxon>Agaricomycetidae</taxon>
        <taxon>Agaricales</taxon>
        <taxon>Marasmiineae</taxon>
        <taxon>Mycenaceae</taxon>
        <taxon>Mycena</taxon>
    </lineage>
</organism>
<comment type="caution">
    <text evidence="1">The sequence shown here is derived from an EMBL/GenBank/DDBJ whole genome shotgun (WGS) entry which is preliminary data.</text>
</comment>
<dbReference type="AlphaFoldDB" id="A0AAD7AWI4"/>